<dbReference type="RefSeq" id="WP_326565913.1">
    <property type="nucleotide sequence ID" value="NZ_CP142149.1"/>
</dbReference>
<dbReference type="EMBL" id="CP142149">
    <property type="protein sequence ID" value="WSE26922.1"/>
    <property type="molecule type" value="Genomic_DNA"/>
</dbReference>
<dbReference type="Pfam" id="PF03235">
    <property type="entry name" value="GmrSD_N"/>
    <property type="match status" value="1"/>
</dbReference>
<protein>
    <submittedName>
        <fullName evidence="2">DUF262 domain-containing protein</fullName>
    </submittedName>
</protein>
<dbReference type="PANTHER" id="PTHR37292:SF2">
    <property type="entry name" value="DUF262 DOMAIN-CONTAINING PROTEIN"/>
    <property type="match status" value="1"/>
</dbReference>
<dbReference type="Proteomes" id="UP001330812">
    <property type="component" value="Chromosome"/>
</dbReference>
<organism evidence="2 3">
    <name type="scientific">Amycolatopsis rhabdoformis</name>
    <dbReference type="NCBI Taxonomy" id="1448059"/>
    <lineage>
        <taxon>Bacteria</taxon>
        <taxon>Bacillati</taxon>
        <taxon>Actinomycetota</taxon>
        <taxon>Actinomycetes</taxon>
        <taxon>Pseudonocardiales</taxon>
        <taxon>Pseudonocardiaceae</taxon>
        <taxon>Amycolatopsis</taxon>
    </lineage>
</organism>
<evidence type="ECO:0000259" key="1">
    <source>
        <dbReference type="Pfam" id="PF03235"/>
    </source>
</evidence>
<dbReference type="PANTHER" id="PTHR37292">
    <property type="entry name" value="VNG6097C"/>
    <property type="match status" value="1"/>
</dbReference>
<keyword evidence="3" id="KW-1185">Reference proteome</keyword>
<accession>A0ABZ1HXQ7</accession>
<dbReference type="InterPro" id="IPR004919">
    <property type="entry name" value="GmrSD_N"/>
</dbReference>
<proteinExistence type="predicted"/>
<sequence length="551" mass="61972">MNSNETTTLVKPEVILLENLLREIAEGRLRVPKFQRPFVWRPEQMTQLFDSIDRSYPIGSLLIWETNIHLASLDQIADFPIPAPPTDGRVAYLLDGHQRLSTLFGCLRKTTPNTSSDEQHDWLWEIYRVLGESSDRNQFQHWKKPTEPPENYLPMRSVLRTMDFLTFARRLQEADKFTGRVDLLIDEAEELAQRFKSYQMATVRLVGGDLKQAVTVFSRLNSSGQSMSPDQMVSALTYQNDDTETLADRIKAIQEDVDSDGFGTVAAITVFRSILAVAGEEDVQEARWEVLAERIGERLAESVDKAAASLRRAVAFLKEDVGVPLARLIPYNAQIMLLVAFFNIDSAPSDNKRNTLGKWFWTTSWSGYFAGANTTQIKFALQEMKDFASGTADLDLNGQVARPFPDRFDMRSARIRSFLIWELQRYSDRLDHAGEHIDAVGLLAKLDTGAYRHVMTHGRNASSPANRVIMPTLPGFSIKRTLLDLSGPSGDRVFESHGIPTKAVEKLRGGDTMGFIKERANYLASEERAFISGFGVPLSKKIAADADIDTE</sequence>
<evidence type="ECO:0000313" key="3">
    <source>
        <dbReference type="Proteomes" id="UP001330812"/>
    </source>
</evidence>
<feature type="domain" description="GmrSD restriction endonucleases N-terminal" evidence="1">
    <location>
        <begin position="17"/>
        <end position="235"/>
    </location>
</feature>
<name>A0ABZ1HXQ7_9PSEU</name>
<reference evidence="2 3" key="1">
    <citation type="journal article" date="2015" name="Int. J. Syst. Evol. Microbiol.">
        <title>Amycolatopsis rhabdoformis sp. nov., an actinomycete isolated from a tropical forest soil.</title>
        <authorList>
            <person name="Souza W.R."/>
            <person name="Silva R.E."/>
            <person name="Goodfellow M."/>
            <person name="Busarakam K."/>
            <person name="Figueiro F.S."/>
            <person name="Ferreira D."/>
            <person name="Rodrigues-Filho E."/>
            <person name="Moraes L.A.B."/>
            <person name="Zucchi T.D."/>
        </authorList>
    </citation>
    <scope>NUCLEOTIDE SEQUENCE [LARGE SCALE GENOMIC DNA]</scope>
    <source>
        <strain evidence="2 3">NCIMB 14900</strain>
    </source>
</reference>
<gene>
    <name evidence="2" type="ORF">VSH64_29080</name>
</gene>
<evidence type="ECO:0000313" key="2">
    <source>
        <dbReference type="EMBL" id="WSE26922.1"/>
    </source>
</evidence>